<keyword evidence="6" id="KW-0460">Magnesium</keyword>
<evidence type="ECO:0000256" key="6">
    <source>
        <dbReference type="ARBA" id="ARBA00022842"/>
    </source>
</evidence>
<evidence type="ECO:0000256" key="8">
    <source>
        <dbReference type="ARBA" id="ARBA00023125"/>
    </source>
</evidence>
<dbReference type="PROSITE" id="PS52041">
    <property type="entry name" value="TOPO_IIB"/>
    <property type="match status" value="1"/>
</dbReference>
<dbReference type="InterPro" id="IPR036078">
    <property type="entry name" value="Spo11/TopoVI_A_sf"/>
</dbReference>
<evidence type="ECO:0000256" key="4">
    <source>
        <dbReference type="ARBA" id="ARBA00012895"/>
    </source>
</evidence>
<dbReference type="GO" id="GO:0005524">
    <property type="term" value="F:ATP binding"/>
    <property type="evidence" value="ECO:0007669"/>
    <property type="project" value="InterPro"/>
</dbReference>
<dbReference type="Gene3D" id="1.10.10.10">
    <property type="entry name" value="Winged helix-like DNA-binding domain superfamily/Winged helix DNA-binding domain"/>
    <property type="match status" value="1"/>
</dbReference>
<comment type="catalytic activity">
    <reaction evidence="1 10">
        <text>ATP-dependent breakage, passage and rejoining of double-stranded DNA.</text>
        <dbReference type="EC" id="5.6.2.2"/>
    </reaction>
</comment>
<comment type="caution">
    <text evidence="14">The sequence shown here is derived from an EMBL/GenBank/DDBJ whole genome shotgun (WGS) entry which is preliminary data.</text>
</comment>
<dbReference type="GO" id="GO:0003677">
    <property type="term" value="F:DNA binding"/>
    <property type="evidence" value="ECO:0007669"/>
    <property type="project" value="UniProtKB-UniRule"/>
</dbReference>
<name>A0AAD9I578_9PEZI</name>
<feature type="active site" description="O-(5'-phospho-DNA)-tyrosine intermediate" evidence="10">
    <location>
        <position position="49"/>
    </location>
</feature>
<dbReference type="InterPro" id="IPR002815">
    <property type="entry name" value="Spo11/TopoVI_A"/>
</dbReference>
<dbReference type="GO" id="GO:0000228">
    <property type="term" value="C:nuclear chromosome"/>
    <property type="evidence" value="ECO:0007669"/>
    <property type="project" value="TreeGrafter"/>
</dbReference>
<dbReference type="GO" id="GO:0000706">
    <property type="term" value="P:meiotic DNA double-strand break processing"/>
    <property type="evidence" value="ECO:0007669"/>
    <property type="project" value="TreeGrafter"/>
</dbReference>
<dbReference type="Pfam" id="PF04406">
    <property type="entry name" value="TP6A_N"/>
    <property type="match status" value="1"/>
</dbReference>
<dbReference type="CDD" id="cd00223">
    <property type="entry name" value="TOPRIM_TopoIIB_SPO"/>
    <property type="match status" value="1"/>
</dbReference>
<dbReference type="GO" id="GO:0003918">
    <property type="term" value="F:DNA topoisomerase type II (double strand cut, ATP-hydrolyzing) activity"/>
    <property type="evidence" value="ECO:0007669"/>
    <property type="project" value="UniProtKB-UniRule"/>
</dbReference>
<proteinExistence type="inferred from homology"/>
<dbReference type="GO" id="GO:0046872">
    <property type="term" value="F:metal ion binding"/>
    <property type="evidence" value="ECO:0007669"/>
    <property type="project" value="UniProtKB-KW"/>
</dbReference>
<keyword evidence="5" id="KW-0479">Metal-binding</keyword>
<feature type="compositionally biased region" description="Polar residues" evidence="11">
    <location>
        <begin position="247"/>
        <end position="265"/>
    </location>
</feature>
<dbReference type="Proteomes" id="UP001217918">
    <property type="component" value="Unassembled WGS sequence"/>
</dbReference>
<organism evidence="14 15">
    <name type="scientific">Phyllachora maydis</name>
    <dbReference type="NCBI Taxonomy" id="1825666"/>
    <lineage>
        <taxon>Eukaryota</taxon>
        <taxon>Fungi</taxon>
        <taxon>Dikarya</taxon>
        <taxon>Ascomycota</taxon>
        <taxon>Pezizomycotina</taxon>
        <taxon>Sordariomycetes</taxon>
        <taxon>Sordariomycetidae</taxon>
        <taxon>Phyllachorales</taxon>
        <taxon>Phyllachoraceae</taxon>
        <taxon>Phyllachora</taxon>
    </lineage>
</organism>
<evidence type="ECO:0000313" key="14">
    <source>
        <dbReference type="EMBL" id="KAK2071406.1"/>
    </source>
</evidence>
<comment type="similarity">
    <text evidence="3 10">Belongs to the TOP6A family.</text>
</comment>
<keyword evidence="7 10" id="KW-0799">Topoisomerase</keyword>
<dbReference type="EMBL" id="JAQQPM010000005">
    <property type="protein sequence ID" value="KAK2071406.1"/>
    <property type="molecule type" value="Genomic_DNA"/>
</dbReference>
<dbReference type="AlphaFoldDB" id="A0AAD9I578"/>
<evidence type="ECO:0000256" key="11">
    <source>
        <dbReference type="SAM" id="MobiDB-lite"/>
    </source>
</evidence>
<evidence type="ECO:0000259" key="13">
    <source>
        <dbReference type="Pfam" id="PF21180"/>
    </source>
</evidence>
<comment type="cofactor">
    <cofactor evidence="2">
        <name>Mg(2+)</name>
        <dbReference type="ChEBI" id="CHEBI:18420"/>
    </cofactor>
</comment>
<dbReference type="PRINTS" id="PR01550">
    <property type="entry name" value="TOP6AFAMILY"/>
</dbReference>
<evidence type="ECO:0000256" key="10">
    <source>
        <dbReference type="PROSITE-ProRule" id="PRU01385"/>
    </source>
</evidence>
<evidence type="ECO:0000313" key="15">
    <source>
        <dbReference type="Proteomes" id="UP001217918"/>
    </source>
</evidence>
<evidence type="ECO:0000256" key="3">
    <source>
        <dbReference type="ARBA" id="ARBA00006559"/>
    </source>
</evidence>
<dbReference type="GO" id="GO:0042138">
    <property type="term" value="P:meiotic DNA double-strand break formation"/>
    <property type="evidence" value="ECO:0007669"/>
    <property type="project" value="TreeGrafter"/>
</dbReference>
<evidence type="ECO:0000256" key="2">
    <source>
        <dbReference type="ARBA" id="ARBA00001946"/>
    </source>
</evidence>
<sequence length="349" mass="38859">MPTAPKANIRFPGRNASESKQFVRVLRILELCHQALTSGDIITKRNIWYQNKDLFGERQENVDRMIDDIAFTLGVGREDLNVAATVKGVVSGPIEFIMQNGSKTDCGLSSDGILMPRIQSVEMCDFRRASWLLIIEKEATFRTLAHSDYPVISKAGHGILVTGKGFPDLATLRFVSAMHTARPELRVFVLVDFDPDGIAILRNYKYGGRKMAHEENNTVPRARWIGIKSTDVLREIPNLDAAEESSQDAGSQHSNGRSQSSQTSRASKRRRTADAHGTYESILPLTARDRKKATDLLEVICGGADQDAEVQEQKLELQRCLMLNVKAEMQALDNLGDMTSWLDDNLGRA</sequence>
<dbReference type="InterPro" id="IPR034136">
    <property type="entry name" value="TOPRIM_Topo6A/Spo11"/>
</dbReference>
<feature type="region of interest" description="Disordered" evidence="11">
    <location>
        <begin position="241"/>
        <end position="280"/>
    </location>
</feature>
<keyword evidence="9 10" id="KW-0413">Isomerase</keyword>
<dbReference type="EC" id="5.6.2.2" evidence="4"/>
<dbReference type="Gene3D" id="3.40.1360.10">
    <property type="match status" value="1"/>
</dbReference>
<accession>A0AAD9I578</accession>
<dbReference type="Pfam" id="PF21180">
    <property type="entry name" value="TOP6A-Spo11_Toprim"/>
    <property type="match status" value="1"/>
</dbReference>
<evidence type="ECO:0000256" key="1">
    <source>
        <dbReference type="ARBA" id="ARBA00000185"/>
    </source>
</evidence>
<dbReference type="GO" id="GO:0007131">
    <property type="term" value="P:reciprocal meiotic recombination"/>
    <property type="evidence" value="ECO:0007669"/>
    <property type="project" value="TreeGrafter"/>
</dbReference>
<dbReference type="InterPro" id="IPR036388">
    <property type="entry name" value="WH-like_DNA-bd_sf"/>
</dbReference>
<feature type="domain" description="Spo11/DNA topoisomerase VI subunit A N-terminal" evidence="12">
    <location>
        <begin position="20"/>
        <end position="82"/>
    </location>
</feature>
<evidence type="ECO:0000259" key="12">
    <source>
        <dbReference type="Pfam" id="PF04406"/>
    </source>
</evidence>
<evidence type="ECO:0000256" key="9">
    <source>
        <dbReference type="ARBA" id="ARBA00023235"/>
    </source>
</evidence>
<dbReference type="SUPFAM" id="SSF56726">
    <property type="entry name" value="DNA topoisomerase IV, alpha subunit"/>
    <property type="match status" value="1"/>
</dbReference>
<dbReference type="InterPro" id="IPR013049">
    <property type="entry name" value="Spo11/TopoVI_A_N"/>
</dbReference>
<gene>
    <name evidence="14" type="ORF">P8C59_005834</name>
</gene>
<reference evidence="14" key="1">
    <citation type="journal article" date="2023" name="Mol. Plant Microbe Interact.">
        <title>Elucidating the Obligate Nature and Biological Capacity of an Invasive Fungal Corn Pathogen.</title>
        <authorList>
            <person name="MacCready J.S."/>
            <person name="Roggenkamp E.M."/>
            <person name="Gdanetz K."/>
            <person name="Chilvers M.I."/>
        </authorList>
    </citation>
    <scope>NUCLEOTIDE SEQUENCE</scope>
    <source>
        <strain evidence="14">PM02</strain>
    </source>
</reference>
<evidence type="ECO:0000256" key="5">
    <source>
        <dbReference type="ARBA" id="ARBA00022723"/>
    </source>
</evidence>
<evidence type="ECO:0000256" key="7">
    <source>
        <dbReference type="ARBA" id="ARBA00023029"/>
    </source>
</evidence>
<feature type="domain" description="Topoisomerase 6 subunit A/Spo11 TOPRIM" evidence="13">
    <location>
        <begin position="132"/>
        <end position="249"/>
    </location>
</feature>
<dbReference type="PANTHER" id="PTHR10848:SF0">
    <property type="entry name" value="MEIOTIC RECOMBINATION PROTEIN SPO11"/>
    <property type="match status" value="1"/>
</dbReference>
<protein>
    <recommendedName>
        <fullName evidence="4">DNA topoisomerase (ATP-hydrolyzing)</fullName>
        <ecNumber evidence="4">5.6.2.2</ecNumber>
    </recommendedName>
</protein>
<dbReference type="PANTHER" id="PTHR10848">
    <property type="entry name" value="MEIOTIC RECOMBINATION PROTEIN SPO11"/>
    <property type="match status" value="1"/>
</dbReference>
<keyword evidence="8 10" id="KW-0238">DNA-binding</keyword>
<keyword evidence="15" id="KW-1185">Reference proteome</keyword>